<dbReference type="Gene3D" id="3.40.50.150">
    <property type="entry name" value="Vaccinia Virus protein VP39"/>
    <property type="match status" value="1"/>
</dbReference>
<comment type="caution">
    <text evidence="8">The sequence shown here is derived from an EMBL/GenBank/DDBJ whole genome shotgun (WGS) entry which is preliminary data.</text>
</comment>
<protein>
    <recommendedName>
        <fullName evidence="5">Release factor glutamine methyltransferase</fullName>
        <shortName evidence="5">RF MTase</shortName>
        <ecNumber evidence="5">2.1.1.297</ecNumber>
    </recommendedName>
    <alternativeName>
        <fullName evidence="5">N5-glutamine methyltransferase PrmC</fullName>
    </alternativeName>
    <alternativeName>
        <fullName evidence="5">Protein-(glutamine-N5) MTase PrmC</fullName>
    </alternativeName>
    <alternativeName>
        <fullName evidence="5">Protein-glutamine N-methyltransferase PrmC</fullName>
    </alternativeName>
</protein>
<dbReference type="NCBIfam" id="TIGR03534">
    <property type="entry name" value="RF_mod_PrmC"/>
    <property type="match status" value="1"/>
</dbReference>
<comment type="caution">
    <text evidence="5">Lacks conserved residue(s) required for the propagation of feature annotation.</text>
</comment>
<dbReference type="SUPFAM" id="SSF53335">
    <property type="entry name" value="S-adenosyl-L-methionine-dependent methyltransferases"/>
    <property type="match status" value="1"/>
</dbReference>
<dbReference type="PANTHER" id="PTHR18895:SF74">
    <property type="entry name" value="MTRF1L RELEASE FACTOR GLUTAMINE METHYLTRANSFERASE"/>
    <property type="match status" value="1"/>
</dbReference>
<dbReference type="GO" id="GO:0102559">
    <property type="term" value="F:peptide chain release factor N(5)-glutamine methyltransferase activity"/>
    <property type="evidence" value="ECO:0007669"/>
    <property type="project" value="UniProtKB-EC"/>
</dbReference>
<comment type="catalytic activity">
    <reaction evidence="4 5">
        <text>L-glutaminyl-[peptide chain release factor] + S-adenosyl-L-methionine = N(5)-methyl-L-glutaminyl-[peptide chain release factor] + S-adenosyl-L-homocysteine + H(+)</text>
        <dbReference type="Rhea" id="RHEA:42896"/>
        <dbReference type="Rhea" id="RHEA-COMP:10271"/>
        <dbReference type="Rhea" id="RHEA-COMP:10272"/>
        <dbReference type="ChEBI" id="CHEBI:15378"/>
        <dbReference type="ChEBI" id="CHEBI:30011"/>
        <dbReference type="ChEBI" id="CHEBI:57856"/>
        <dbReference type="ChEBI" id="CHEBI:59789"/>
        <dbReference type="ChEBI" id="CHEBI:61891"/>
        <dbReference type="EC" id="2.1.1.297"/>
    </reaction>
</comment>
<feature type="binding site" evidence="5">
    <location>
        <position position="181"/>
    </location>
    <ligand>
        <name>S-adenosyl-L-methionine</name>
        <dbReference type="ChEBI" id="CHEBI:59789"/>
    </ligand>
</feature>
<evidence type="ECO:0000256" key="5">
    <source>
        <dbReference type="HAMAP-Rule" id="MF_02126"/>
    </source>
</evidence>
<dbReference type="HAMAP" id="MF_02126">
    <property type="entry name" value="RF_methyltr_PrmC"/>
    <property type="match status" value="1"/>
</dbReference>
<keyword evidence="3 5" id="KW-0949">S-adenosyl-L-methionine</keyword>
<name>A0A4V3BFE0_9STAP</name>
<dbReference type="PROSITE" id="PS00092">
    <property type="entry name" value="N6_MTASE"/>
    <property type="match status" value="1"/>
</dbReference>
<dbReference type="AlphaFoldDB" id="A0A4V3BFE0"/>
<sequence length="277" mass="31220">MSFKPSELLVPARQLLVAQNIPVNGAEWLLMDLFNLSKMDIMMDQPLLTHEMQQLYAAKVEQLAAGVPLAHLTGFQMFYGRSFQVNDQVLIPRPETEELVERTLKHKGSVVADIGTGSGCIAITLALESDYEVYAVDISHAALEVAKRNAELLGASVRFLQGDLLEPIKTQGILLDILVSNPPYIAESEKEWMSDSVLDFDPHLALFAEDEGLALYKRMLEDLPAVMKAEGYVLFEIGHAQGRALKEYVNQLYPHIEVHIEKDINQLDRIIWFKWCQ</sequence>
<evidence type="ECO:0000259" key="6">
    <source>
        <dbReference type="Pfam" id="PF05175"/>
    </source>
</evidence>
<dbReference type="InterPro" id="IPR004556">
    <property type="entry name" value="HemK-like"/>
</dbReference>
<dbReference type="InterPro" id="IPR050320">
    <property type="entry name" value="N5-glutamine_MTase"/>
</dbReference>
<dbReference type="InterPro" id="IPR002052">
    <property type="entry name" value="DNA_methylase_N6_adenine_CS"/>
</dbReference>
<comment type="similarity">
    <text evidence="5">Belongs to the protein N5-glutamine methyltransferase family. PrmC subfamily.</text>
</comment>
<feature type="domain" description="Release factor glutamine methyltransferase N-terminal" evidence="7">
    <location>
        <begin position="7"/>
        <end position="74"/>
    </location>
</feature>
<dbReference type="RefSeq" id="WP_133452037.1">
    <property type="nucleotide sequence ID" value="NZ_SCWF01000008.1"/>
</dbReference>
<accession>A0A4V3BFE0</accession>
<feature type="binding site" evidence="5">
    <location>
        <begin position="181"/>
        <end position="184"/>
    </location>
    <ligand>
        <name>substrate</name>
    </ligand>
</feature>
<organism evidence="8 9">
    <name type="scientific">Macrococcus bovicus</name>
    <dbReference type="NCBI Taxonomy" id="69968"/>
    <lineage>
        <taxon>Bacteria</taxon>
        <taxon>Bacillati</taxon>
        <taxon>Bacillota</taxon>
        <taxon>Bacilli</taxon>
        <taxon>Bacillales</taxon>
        <taxon>Staphylococcaceae</taxon>
        <taxon>Macrococcus</taxon>
    </lineage>
</organism>
<feature type="domain" description="Methyltransferase small" evidence="6">
    <location>
        <begin position="99"/>
        <end position="189"/>
    </location>
</feature>
<reference evidence="8 9" key="1">
    <citation type="submission" date="2019-01" db="EMBL/GenBank/DDBJ databases">
        <title>Draft genome sequences of the type strains of six Macrococcus species.</title>
        <authorList>
            <person name="Mazhar S."/>
            <person name="Altermann E."/>
            <person name="Hill C."/>
            <person name="Mcauliffe O."/>
        </authorList>
    </citation>
    <scope>NUCLEOTIDE SEQUENCE [LARGE SCALE GENOMIC DNA]</scope>
    <source>
        <strain evidence="8 9">ATCC 51825</strain>
    </source>
</reference>
<evidence type="ECO:0000313" key="8">
    <source>
        <dbReference type="EMBL" id="TDM13712.1"/>
    </source>
</evidence>
<evidence type="ECO:0000256" key="2">
    <source>
        <dbReference type="ARBA" id="ARBA00022679"/>
    </source>
</evidence>
<gene>
    <name evidence="5 8" type="primary">prmC</name>
    <name evidence="8" type="ORF">ERX55_07910</name>
</gene>
<evidence type="ECO:0000256" key="1">
    <source>
        <dbReference type="ARBA" id="ARBA00022603"/>
    </source>
</evidence>
<keyword evidence="1 5" id="KW-0489">Methyltransferase</keyword>
<dbReference type="InterPro" id="IPR029063">
    <property type="entry name" value="SAM-dependent_MTases_sf"/>
</dbReference>
<dbReference type="NCBIfam" id="TIGR00536">
    <property type="entry name" value="hemK_fam"/>
    <property type="match status" value="1"/>
</dbReference>
<dbReference type="Gene3D" id="1.10.8.10">
    <property type="entry name" value="DNA helicase RuvA subunit, C-terminal domain"/>
    <property type="match status" value="1"/>
</dbReference>
<keyword evidence="2 5" id="KW-0808">Transferase</keyword>
<dbReference type="PANTHER" id="PTHR18895">
    <property type="entry name" value="HEMK METHYLTRANSFERASE"/>
    <property type="match status" value="1"/>
</dbReference>
<keyword evidence="9" id="KW-1185">Reference proteome</keyword>
<proteinExistence type="inferred from homology"/>
<dbReference type="Pfam" id="PF05175">
    <property type="entry name" value="MTS"/>
    <property type="match status" value="1"/>
</dbReference>
<dbReference type="EMBL" id="SCWF01000008">
    <property type="protein sequence ID" value="TDM13712.1"/>
    <property type="molecule type" value="Genomic_DNA"/>
</dbReference>
<dbReference type="Pfam" id="PF17827">
    <property type="entry name" value="PrmC_N"/>
    <property type="match status" value="1"/>
</dbReference>
<evidence type="ECO:0000256" key="4">
    <source>
        <dbReference type="ARBA" id="ARBA00048391"/>
    </source>
</evidence>
<dbReference type="EC" id="2.1.1.297" evidence="5"/>
<dbReference type="Proteomes" id="UP000294843">
    <property type="component" value="Unassembled WGS sequence"/>
</dbReference>
<dbReference type="GO" id="GO:0003676">
    <property type="term" value="F:nucleic acid binding"/>
    <property type="evidence" value="ECO:0007669"/>
    <property type="project" value="InterPro"/>
</dbReference>
<evidence type="ECO:0000256" key="3">
    <source>
        <dbReference type="ARBA" id="ARBA00022691"/>
    </source>
</evidence>
<feature type="binding site" evidence="5">
    <location>
        <begin position="115"/>
        <end position="119"/>
    </location>
    <ligand>
        <name>S-adenosyl-L-methionine</name>
        <dbReference type="ChEBI" id="CHEBI:59789"/>
    </ligand>
</feature>
<evidence type="ECO:0000259" key="7">
    <source>
        <dbReference type="Pfam" id="PF17827"/>
    </source>
</evidence>
<dbReference type="InterPro" id="IPR040758">
    <property type="entry name" value="PrmC_N"/>
</dbReference>
<comment type="function">
    <text evidence="5">Methylates the class 1 translation termination release factors RF1/PrfA and RF2/PrfB on the glutamine residue of the universally conserved GGQ motif.</text>
</comment>
<dbReference type="InterPro" id="IPR007848">
    <property type="entry name" value="Small_mtfrase_dom"/>
</dbReference>
<evidence type="ECO:0000313" key="9">
    <source>
        <dbReference type="Proteomes" id="UP000294843"/>
    </source>
</evidence>
<dbReference type="InterPro" id="IPR019874">
    <property type="entry name" value="RF_methyltr_PrmC"/>
</dbReference>
<dbReference type="OrthoDB" id="9800643at2"/>
<feature type="binding site" evidence="5">
    <location>
        <position position="137"/>
    </location>
    <ligand>
        <name>S-adenosyl-L-methionine</name>
        <dbReference type="ChEBI" id="CHEBI:59789"/>
    </ligand>
</feature>
<dbReference type="GO" id="GO:0032259">
    <property type="term" value="P:methylation"/>
    <property type="evidence" value="ECO:0007669"/>
    <property type="project" value="UniProtKB-KW"/>
</dbReference>
<dbReference type="CDD" id="cd02440">
    <property type="entry name" value="AdoMet_MTases"/>
    <property type="match status" value="1"/>
</dbReference>